<proteinExistence type="predicted"/>
<evidence type="ECO:0000313" key="4">
    <source>
        <dbReference type="Proteomes" id="UP000254737"/>
    </source>
</evidence>
<feature type="chain" id="PRO_5044389354" evidence="1">
    <location>
        <begin position="21"/>
        <end position="205"/>
    </location>
</feature>
<reference evidence="2 5" key="2">
    <citation type="submission" date="2018-10" db="EMBL/GenBank/DDBJ databases">
        <title>Transmission dynamics of multidrug resistant bacteria on intensive care unit surfaces.</title>
        <authorList>
            <person name="D'Souza A.W."/>
            <person name="Potter R.F."/>
            <person name="Wallace M."/>
            <person name="Shupe A."/>
            <person name="Patel S."/>
            <person name="Sun S."/>
            <person name="Gul D."/>
            <person name="Kwon J.H."/>
            <person name="Andleeb S."/>
            <person name="Burnham C.-A.D."/>
            <person name="Dantas G."/>
        </authorList>
    </citation>
    <scope>NUCLEOTIDE SEQUENCE [LARGE SCALE GENOMIC DNA]</scope>
    <source>
        <strain evidence="2 5">WF_348</strain>
    </source>
</reference>
<dbReference type="InterPro" id="IPR045607">
    <property type="entry name" value="DUF6452"/>
</dbReference>
<gene>
    <name evidence="2" type="ORF">EGI89_00955</name>
    <name evidence="3" type="ORF">NCTC13456_01389</name>
</gene>
<evidence type="ECO:0000313" key="3">
    <source>
        <dbReference type="EMBL" id="STD55156.1"/>
    </source>
</evidence>
<name>A0A376G9F4_9FLAO</name>
<feature type="signal peptide" evidence="1">
    <location>
        <begin position="1"/>
        <end position="20"/>
    </location>
</feature>
<dbReference type="STRING" id="343874.GCA_000805695_02861"/>
<sequence length="205" mass="22800">MKNIQRFLAYSIFASIISLAFYSCEDDDICTDEGDVPRMVADMYYDGTNVPLEDSIYYWAYVYNDSITKGIREATGTSKDTVLIEKNSALGKTSFGIALRNNSKKEIYYTIAQGPDIDVKDSITGKVIRTILAKRDRLILKYDTLGNGYTSKACGFGLTFKGVDVKLVTKTANGAGNWIKKIETVNTEIKDGSTTVIKLFANERN</sequence>
<dbReference type="Pfam" id="PF20050">
    <property type="entry name" value="DUF6452"/>
    <property type="match status" value="1"/>
</dbReference>
<protein>
    <submittedName>
        <fullName evidence="3">Uncharacterized protein</fullName>
    </submittedName>
</protein>
<evidence type="ECO:0000313" key="5">
    <source>
        <dbReference type="Proteomes" id="UP000267844"/>
    </source>
</evidence>
<reference evidence="3 4" key="1">
    <citation type="submission" date="2018-06" db="EMBL/GenBank/DDBJ databases">
        <authorList>
            <consortium name="Pathogen Informatics"/>
            <person name="Doyle S."/>
        </authorList>
    </citation>
    <scope>NUCLEOTIDE SEQUENCE [LARGE SCALE GENOMIC DNA]</scope>
    <source>
        <strain evidence="3 4">NCTC13456</strain>
    </source>
</reference>
<dbReference type="EMBL" id="UFXS01000001">
    <property type="protein sequence ID" value="STD55156.1"/>
    <property type="molecule type" value="Genomic_DNA"/>
</dbReference>
<dbReference type="RefSeq" id="WP_114999568.1">
    <property type="nucleotide sequence ID" value="NZ_RHPN01000001.1"/>
</dbReference>
<dbReference type="Proteomes" id="UP000254737">
    <property type="component" value="Unassembled WGS sequence"/>
</dbReference>
<dbReference type="Proteomes" id="UP000267844">
    <property type="component" value="Unassembled WGS sequence"/>
</dbReference>
<keyword evidence="1" id="KW-0732">Signal</keyword>
<evidence type="ECO:0000256" key="1">
    <source>
        <dbReference type="SAM" id="SignalP"/>
    </source>
</evidence>
<dbReference type="EMBL" id="RHPO01000001">
    <property type="protein sequence ID" value="RRT94612.1"/>
    <property type="molecule type" value="Genomic_DNA"/>
</dbReference>
<evidence type="ECO:0000313" key="2">
    <source>
        <dbReference type="EMBL" id="RRT94612.1"/>
    </source>
</evidence>
<organism evidence="3 4">
    <name type="scientific">Empedobacter falsenii</name>
    <dbReference type="NCBI Taxonomy" id="343874"/>
    <lineage>
        <taxon>Bacteria</taxon>
        <taxon>Pseudomonadati</taxon>
        <taxon>Bacteroidota</taxon>
        <taxon>Flavobacteriia</taxon>
        <taxon>Flavobacteriales</taxon>
        <taxon>Weeksellaceae</taxon>
        <taxon>Empedobacter</taxon>
    </lineage>
</organism>
<accession>A0A376G9F4</accession>
<dbReference type="AlphaFoldDB" id="A0A376G9F4"/>
<dbReference type="PROSITE" id="PS51257">
    <property type="entry name" value="PROKAR_LIPOPROTEIN"/>
    <property type="match status" value="1"/>
</dbReference>